<evidence type="ECO:0000256" key="1">
    <source>
        <dbReference type="SAM" id="MobiDB-lite"/>
    </source>
</evidence>
<dbReference type="AlphaFoldDB" id="A0A5B0NXY3"/>
<comment type="caution">
    <text evidence="2">The sequence shown here is derived from an EMBL/GenBank/DDBJ whole genome shotgun (WGS) entry which is preliminary data.</text>
</comment>
<accession>A0A5B0NXY3</accession>
<evidence type="ECO:0000313" key="3">
    <source>
        <dbReference type="Proteomes" id="UP000325313"/>
    </source>
</evidence>
<dbReference type="Proteomes" id="UP000325313">
    <property type="component" value="Unassembled WGS sequence"/>
</dbReference>
<name>A0A5B0NXY3_PUCGR</name>
<reference evidence="2 3" key="1">
    <citation type="submission" date="2019-05" db="EMBL/GenBank/DDBJ databases">
        <title>Emergence of the Ug99 lineage of the wheat stem rust pathogen through somatic hybridization.</title>
        <authorList>
            <person name="Li F."/>
            <person name="Upadhyaya N.M."/>
            <person name="Sperschneider J."/>
            <person name="Matny O."/>
            <person name="Nguyen-Phuc H."/>
            <person name="Mago R."/>
            <person name="Raley C."/>
            <person name="Miller M.E."/>
            <person name="Silverstein K.A.T."/>
            <person name="Henningsen E."/>
            <person name="Hirsch C.D."/>
            <person name="Visser B."/>
            <person name="Pretorius Z.A."/>
            <person name="Steffenson B.J."/>
            <person name="Schwessinger B."/>
            <person name="Dodds P.N."/>
            <person name="Figueroa M."/>
        </authorList>
    </citation>
    <scope>NUCLEOTIDE SEQUENCE [LARGE SCALE GENOMIC DNA]</scope>
    <source>
        <strain evidence="2 3">Ug99</strain>
    </source>
</reference>
<dbReference type="EMBL" id="VDEP01000373">
    <property type="protein sequence ID" value="KAA1093602.1"/>
    <property type="molecule type" value="Genomic_DNA"/>
</dbReference>
<feature type="compositionally biased region" description="Polar residues" evidence="1">
    <location>
        <begin position="169"/>
        <end position="180"/>
    </location>
</feature>
<sequence length="209" mass="22688">MTIEAIPTLTEENFSSWSTRITALFKLGGLKEKMITGEPDLEDVDNTILCAIIIAKISPATHENVVNATNETLQDPPGTPQAPQEVVFSRFSSDRAGSFVFFRRIVVGPSEHAQDPRISFGTLGLRSERFLDPPRPLNDSGSSSDAPEPTRLSSDDPERPPTPLDAPQGSRSLANVSQGPHSAPKRPRTPQRGPRTPETPPECEPGSQK</sequence>
<evidence type="ECO:0000313" key="2">
    <source>
        <dbReference type="EMBL" id="KAA1093602.1"/>
    </source>
</evidence>
<gene>
    <name evidence="2" type="ORF">PGTUg99_006448</name>
</gene>
<feature type="region of interest" description="Disordered" evidence="1">
    <location>
        <begin position="129"/>
        <end position="209"/>
    </location>
</feature>
<evidence type="ECO:0008006" key="4">
    <source>
        <dbReference type="Google" id="ProtNLM"/>
    </source>
</evidence>
<proteinExistence type="predicted"/>
<protein>
    <recommendedName>
        <fullName evidence="4">DUF4219 domain-containing protein</fullName>
    </recommendedName>
</protein>
<organism evidence="2 3">
    <name type="scientific">Puccinia graminis f. sp. tritici</name>
    <dbReference type="NCBI Taxonomy" id="56615"/>
    <lineage>
        <taxon>Eukaryota</taxon>
        <taxon>Fungi</taxon>
        <taxon>Dikarya</taxon>
        <taxon>Basidiomycota</taxon>
        <taxon>Pucciniomycotina</taxon>
        <taxon>Pucciniomycetes</taxon>
        <taxon>Pucciniales</taxon>
        <taxon>Pucciniaceae</taxon>
        <taxon>Puccinia</taxon>
    </lineage>
</organism>